<dbReference type="InterPro" id="IPR046492">
    <property type="entry name" value="DUF6585"/>
</dbReference>
<dbReference type="RefSeq" id="WP_255932930.1">
    <property type="nucleotide sequence ID" value="NZ_JANFNH010000088.1"/>
</dbReference>
<dbReference type="Proteomes" id="UP001206206">
    <property type="component" value="Unassembled WGS sequence"/>
</dbReference>
<dbReference type="EMBL" id="JANFNH010000088">
    <property type="protein sequence ID" value="MCQ4046695.1"/>
    <property type="molecule type" value="Genomic_DNA"/>
</dbReference>
<comment type="caution">
    <text evidence="1">The sequence shown here is derived from an EMBL/GenBank/DDBJ whole genome shotgun (WGS) entry which is preliminary data.</text>
</comment>
<evidence type="ECO:0000313" key="2">
    <source>
        <dbReference type="Proteomes" id="UP001206206"/>
    </source>
</evidence>
<gene>
    <name evidence="1" type="ORF">NON19_32745</name>
</gene>
<organism evidence="1 2">
    <name type="scientific">Streptantibioticus rubrisoli</name>
    <dbReference type="NCBI Taxonomy" id="1387313"/>
    <lineage>
        <taxon>Bacteria</taxon>
        <taxon>Bacillati</taxon>
        <taxon>Actinomycetota</taxon>
        <taxon>Actinomycetes</taxon>
        <taxon>Kitasatosporales</taxon>
        <taxon>Streptomycetaceae</taxon>
        <taxon>Streptantibioticus</taxon>
    </lineage>
</organism>
<dbReference type="Pfam" id="PF20226">
    <property type="entry name" value="DUF6585"/>
    <property type="match status" value="1"/>
</dbReference>
<name>A0ABT1PR24_9ACTN</name>
<keyword evidence="2" id="KW-1185">Reference proteome</keyword>
<reference evidence="1 2" key="1">
    <citation type="submission" date="2022-06" db="EMBL/GenBank/DDBJ databases">
        <title>Draft genome sequence of type strain Streptomyces rubrisoli DSM 42083.</title>
        <authorList>
            <person name="Duangmal K."/>
            <person name="Klaysubun C."/>
        </authorList>
    </citation>
    <scope>NUCLEOTIDE SEQUENCE [LARGE SCALE GENOMIC DNA]</scope>
    <source>
        <strain evidence="1 2">DSM 42083</strain>
    </source>
</reference>
<accession>A0ABT1PR24</accession>
<sequence>MTGRTPRSRDGELLLARISEAAGRERIGRRLATYPGAVRTARPWRAAVAVLCRVTHRAPRAARDARLDLYEHGMTVALNGRIHVVRYATTSVLQDNPDTTRTYTVTDVEGRRLVLHDGSQRGPAGIRARVGFRDARQWGPEVQRAVTAARLPRALAALDRGERLAFGGIWLTGERVGSGRVSAPWPSVQRIAVRDGFVALKTAGTWHTLDAAVSEIPNFFVLRALAERLRTDPTV</sequence>
<protein>
    <submittedName>
        <fullName evidence="1">Uncharacterized protein</fullName>
    </submittedName>
</protein>
<evidence type="ECO:0000313" key="1">
    <source>
        <dbReference type="EMBL" id="MCQ4046695.1"/>
    </source>
</evidence>
<proteinExistence type="predicted"/>